<reference evidence="8" key="2">
    <citation type="submission" date="2021-05" db="EMBL/GenBank/DDBJ databases">
        <authorList>
            <person name="Pain A."/>
        </authorList>
    </citation>
    <scope>NUCLEOTIDE SEQUENCE</scope>
    <source>
        <strain evidence="8">1802A</strain>
    </source>
</reference>
<evidence type="ECO:0008006" key="10">
    <source>
        <dbReference type="Google" id="ProtNLM"/>
    </source>
</evidence>
<sequence length="94" mass="11044">MRRLRQVEWTTKLWLLRFFVSALCGLVLGYIPIRGIVGFGLFVLVQCLAGQLFLRWSSVPDYIIDQKDVFTEHLMMTATSFVIIWILSYSFFNF</sequence>
<organism evidence="8 9">
    <name type="scientific">Babesia divergens</name>
    <dbReference type="NCBI Taxonomy" id="32595"/>
    <lineage>
        <taxon>Eukaryota</taxon>
        <taxon>Sar</taxon>
        <taxon>Alveolata</taxon>
        <taxon>Apicomplexa</taxon>
        <taxon>Aconoidasida</taxon>
        <taxon>Piroplasmida</taxon>
        <taxon>Babesiidae</taxon>
        <taxon>Babesia</taxon>
    </lineage>
</organism>
<name>A0AAD9LE55_BABDI</name>
<comment type="subcellular location">
    <subcellularLocation>
        <location evidence="1">Endoplasmic reticulum membrane</location>
        <topology evidence="1">Multi-pass membrane protein</topology>
    </subcellularLocation>
</comment>
<evidence type="ECO:0000313" key="8">
    <source>
        <dbReference type="EMBL" id="KAK1933143.1"/>
    </source>
</evidence>
<keyword evidence="6 7" id="KW-0472">Membrane</keyword>
<evidence type="ECO:0000256" key="4">
    <source>
        <dbReference type="ARBA" id="ARBA00022824"/>
    </source>
</evidence>
<keyword evidence="9" id="KW-1185">Reference proteome</keyword>
<dbReference type="EMBL" id="JAHBMH010000073">
    <property type="protein sequence ID" value="KAK1933143.1"/>
    <property type="molecule type" value="Genomic_DNA"/>
</dbReference>
<evidence type="ECO:0000256" key="7">
    <source>
        <dbReference type="SAM" id="Phobius"/>
    </source>
</evidence>
<protein>
    <recommendedName>
        <fullName evidence="10">Rab5-interacting protein</fullName>
    </recommendedName>
</protein>
<feature type="transmembrane region" description="Helical" evidence="7">
    <location>
        <begin position="12"/>
        <end position="30"/>
    </location>
</feature>
<dbReference type="Pfam" id="PF07019">
    <property type="entry name" value="EMC6"/>
    <property type="match status" value="1"/>
</dbReference>
<evidence type="ECO:0000256" key="5">
    <source>
        <dbReference type="ARBA" id="ARBA00022989"/>
    </source>
</evidence>
<dbReference type="AlphaFoldDB" id="A0AAD9LE55"/>
<evidence type="ECO:0000256" key="3">
    <source>
        <dbReference type="ARBA" id="ARBA00022692"/>
    </source>
</evidence>
<comment type="similarity">
    <text evidence="2">Belongs to the EMC6 family.</text>
</comment>
<proteinExistence type="inferred from homology"/>
<gene>
    <name evidence="8" type="ORF">X943_002376</name>
</gene>
<comment type="caution">
    <text evidence="8">The sequence shown here is derived from an EMBL/GenBank/DDBJ whole genome shotgun (WGS) entry which is preliminary data.</text>
</comment>
<keyword evidence="4" id="KW-0256">Endoplasmic reticulum</keyword>
<keyword evidence="3 7" id="KW-0812">Transmembrane</keyword>
<reference evidence="8" key="1">
    <citation type="journal article" date="2014" name="Nucleic Acids Res.">
        <title>The evolutionary dynamics of variant antigen genes in Babesia reveal a history of genomic innovation underlying host-parasite interaction.</title>
        <authorList>
            <person name="Jackson A.P."/>
            <person name="Otto T.D."/>
            <person name="Darby A."/>
            <person name="Ramaprasad A."/>
            <person name="Xia D."/>
            <person name="Echaide I.E."/>
            <person name="Farber M."/>
            <person name="Gahlot S."/>
            <person name="Gamble J."/>
            <person name="Gupta D."/>
            <person name="Gupta Y."/>
            <person name="Jackson L."/>
            <person name="Malandrin L."/>
            <person name="Malas T.B."/>
            <person name="Moussa E."/>
            <person name="Nair M."/>
            <person name="Reid A.J."/>
            <person name="Sanders M."/>
            <person name="Sharma J."/>
            <person name="Tracey A."/>
            <person name="Quail M.A."/>
            <person name="Weir W."/>
            <person name="Wastling J.M."/>
            <person name="Hall N."/>
            <person name="Willadsen P."/>
            <person name="Lingelbach K."/>
            <person name="Shiels B."/>
            <person name="Tait A."/>
            <person name="Berriman M."/>
            <person name="Allred D.R."/>
            <person name="Pain A."/>
        </authorList>
    </citation>
    <scope>NUCLEOTIDE SEQUENCE</scope>
    <source>
        <strain evidence="8">1802A</strain>
    </source>
</reference>
<feature type="transmembrane region" description="Helical" evidence="7">
    <location>
        <begin position="74"/>
        <end position="92"/>
    </location>
</feature>
<evidence type="ECO:0000256" key="2">
    <source>
        <dbReference type="ARBA" id="ARBA00009436"/>
    </source>
</evidence>
<dbReference type="GO" id="GO:0005789">
    <property type="term" value="C:endoplasmic reticulum membrane"/>
    <property type="evidence" value="ECO:0007669"/>
    <property type="project" value="UniProtKB-SubCell"/>
</dbReference>
<dbReference type="Proteomes" id="UP001195914">
    <property type="component" value="Unassembled WGS sequence"/>
</dbReference>
<evidence type="ECO:0000256" key="6">
    <source>
        <dbReference type="ARBA" id="ARBA00023136"/>
    </source>
</evidence>
<dbReference type="InterPro" id="IPR029008">
    <property type="entry name" value="EMC6-like"/>
</dbReference>
<feature type="transmembrane region" description="Helical" evidence="7">
    <location>
        <begin position="36"/>
        <end position="54"/>
    </location>
</feature>
<evidence type="ECO:0000313" key="9">
    <source>
        <dbReference type="Proteomes" id="UP001195914"/>
    </source>
</evidence>
<keyword evidence="5 7" id="KW-1133">Transmembrane helix</keyword>
<evidence type="ECO:0000256" key="1">
    <source>
        <dbReference type="ARBA" id="ARBA00004477"/>
    </source>
</evidence>
<accession>A0AAD9LE55</accession>